<evidence type="ECO:0000313" key="2">
    <source>
        <dbReference type="EMBL" id="KAK7054279.1"/>
    </source>
</evidence>
<feature type="transmembrane region" description="Helical" evidence="1">
    <location>
        <begin position="44"/>
        <end position="65"/>
    </location>
</feature>
<dbReference type="EMBL" id="JAWWNJ010000006">
    <property type="protein sequence ID" value="KAK7054279.1"/>
    <property type="molecule type" value="Genomic_DNA"/>
</dbReference>
<reference evidence="2 3" key="1">
    <citation type="journal article" date="2024" name="J Genomics">
        <title>Draft genome sequencing and assembly of Favolaschia claudopus CIRM-BRFM 2984 isolated from oak limbs.</title>
        <authorList>
            <person name="Navarro D."/>
            <person name="Drula E."/>
            <person name="Chaduli D."/>
            <person name="Cazenave R."/>
            <person name="Ahrendt S."/>
            <person name="Wang J."/>
            <person name="Lipzen A."/>
            <person name="Daum C."/>
            <person name="Barry K."/>
            <person name="Grigoriev I.V."/>
            <person name="Favel A."/>
            <person name="Rosso M.N."/>
            <person name="Martin F."/>
        </authorList>
    </citation>
    <scope>NUCLEOTIDE SEQUENCE [LARGE SCALE GENOMIC DNA]</scope>
    <source>
        <strain evidence="2 3">CIRM-BRFM 2984</strain>
    </source>
</reference>
<keyword evidence="1" id="KW-0812">Transmembrane</keyword>
<gene>
    <name evidence="2" type="ORF">R3P38DRAFT_1496574</name>
</gene>
<protein>
    <submittedName>
        <fullName evidence="2">Uncharacterized protein</fullName>
    </submittedName>
</protein>
<proteinExistence type="predicted"/>
<feature type="transmembrane region" description="Helical" evidence="1">
    <location>
        <begin position="107"/>
        <end position="127"/>
    </location>
</feature>
<organism evidence="2 3">
    <name type="scientific">Favolaschia claudopus</name>
    <dbReference type="NCBI Taxonomy" id="2862362"/>
    <lineage>
        <taxon>Eukaryota</taxon>
        <taxon>Fungi</taxon>
        <taxon>Dikarya</taxon>
        <taxon>Basidiomycota</taxon>
        <taxon>Agaricomycotina</taxon>
        <taxon>Agaricomycetes</taxon>
        <taxon>Agaricomycetidae</taxon>
        <taxon>Agaricales</taxon>
        <taxon>Marasmiineae</taxon>
        <taxon>Mycenaceae</taxon>
        <taxon>Favolaschia</taxon>
    </lineage>
</organism>
<name>A0AAW0DRZ9_9AGAR</name>
<evidence type="ECO:0000313" key="3">
    <source>
        <dbReference type="Proteomes" id="UP001362999"/>
    </source>
</evidence>
<keyword evidence="3" id="KW-1185">Reference proteome</keyword>
<dbReference type="Proteomes" id="UP001362999">
    <property type="component" value="Unassembled WGS sequence"/>
</dbReference>
<evidence type="ECO:0000256" key="1">
    <source>
        <dbReference type="SAM" id="Phobius"/>
    </source>
</evidence>
<feature type="transmembrane region" description="Helical" evidence="1">
    <location>
        <begin position="77"/>
        <end position="95"/>
    </location>
</feature>
<sequence>MYSARPHCGGLMLHVLLKLKRPVIELPIFPNPLALMALFRDHPIRAVASVVSVLFIAHIVSLFVAHFHVFHLTQTSVAILAVSALMFLIAMHHRRDGHLLTQTQEEMALIASFGLFWMSVLLAWHSLKAQGQGGGDMDFAAGHRGVSDAIMPVVDVRRKSGFGGQRFRPYPCAMDDAYCIEEEYTFF</sequence>
<keyword evidence="1" id="KW-1133">Transmembrane helix</keyword>
<accession>A0AAW0DRZ9</accession>
<comment type="caution">
    <text evidence="2">The sequence shown here is derived from an EMBL/GenBank/DDBJ whole genome shotgun (WGS) entry which is preliminary data.</text>
</comment>
<keyword evidence="1" id="KW-0472">Membrane</keyword>
<dbReference type="AlphaFoldDB" id="A0AAW0DRZ9"/>